<dbReference type="InterPro" id="IPR045517">
    <property type="entry name" value="Glyoxalase_8"/>
</dbReference>
<evidence type="ECO:0000313" key="2">
    <source>
        <dbReference type="EMBL" id="SFZ80924.1"/>
    </source>
</evidence>
<dbReference type="Pfam" id="PF20066">
    <property type="entry name" value="Glyoxalase_8"/>
    <property type="match status" value="1"/>
</dbReference>
<dbReference type="EMBL" id="FPKU01000001">
    <property type="protein sequence ID" value="SFZ80924.1"/>
    <property type="molecule type" value="Genomic_DNA"/>
</dbReference>
<gene>
    <name evidence="2" type="ORF">SAMN02983003_0210</name>
</gene>
<keyword evidence="3" id="KW-1185">Reference proteome</keyword>
<dbReference type="OrthoDB" id="7350221at2"/>
<evidence type="ECO:0000259" key="1">
    <source>
        <dbReference type="Pfam" id="PF20066"/>
    </source>
</evidence>
<dbReference type="AlphaFoldDB" id="A0A1K2HSS1"/>
<reference evidence="2 3" key="1">
    <citation type="submission" date="2016-11" db="EMBL/GenBank/DDBJ databases">
        <authorList>
            <person name="Jaros S."/>
            <person name="Januszkiewicz K."/>
            <person name="Wedrychowicz H."/>
        </authorList>
    </citation>
    <scope>NUCLEOTIDE SEQUENCE [LARGE SCALE GENOMIC DNA]</scope>
    <source>
        <strain evidence="2 3">ATCC 23634</strain>
    </source>
</reference>
<evidence type="ECO:0000313" key="3">
    <source>
        <dbReference type="Proteomes" id="UP000183447"/>
    </source>
</evidence>
<dbReference type="RefSeq" id="WP_072341318.1">
    <property type="nucleotide sequence ID" value="NZ_FPKU01000001.1"/>
</dbReference>
<dbReference type="Proteomes" id="UP000183447">
    <property type="component" value="Unassembled WGS sequence"/>
</dbReference>
<dbReference type="STRING" id="665118.SAMN02983003_0210"/>
<protein>
    <recommendedName>
        <fullName evidence="1">Glyoxalase-related protein domain-containing protein</fullName>
    </recommendedName>
</protein>
<organism evidence="2 3">
    <name type="scientific">Devosia enhydra</name>
    <dbReference type="NCBI Taxonomy" id="665118"/>
    <lineage>
        <taxon>Bacteria</taxon>
        <taxon>Pseudomonadati</taxon>
        <taxon>Pseudomonadota</taxon>
        <taxon>Alphaproteobacteria</taxon>
        <taxon>Hyphomicrobiales</taxon>
        <taxon>Devosiaceae</taxon>
        <taxon>Devosia</taxon>
    </lineage>
</organism>
<sequence length="146" mass="16035">MSFSLDTPSPATLKAEARALRAERDKAGTPITHSAALEEVAHRHGYRDWNTAHAALPDRIATPAQVGQRVKGHYLGQPFTGLVIGLKLLSDPNYFEVTVKFDTPVDVARSTLFNAFRHRVVATIDIHGVSPAKTSDGNPHMRMRRA</sequence>
<feature type="domain" description="Glyoxalase-related protein" evidence="1">
    <location>
        <begin position="6"/>
        <end position="143"/>
    </location>
</feature>
<accession>A0A1K2HSS1</accession>
<proteinExistence type="predicted"/>
<name>A0A1K2HSS1_9HYPH</name>